<accession>A0A9X1N9K9</accession>
<comment type="subcellular location">
    <subcellularLocation>
        <location evidence="1">Cell membrane</location>
    </subcellularLocation>
</comment>
<proteinExistence type="predicted"/>
<protein>
    <submittedName>
        <fullName evidence="6">Glycosyltransferase</fullName>
        <ecNumber evidence="6">2.4.-.-</ecNumber>
    </submittedName>
</protein>
<dbReference type="EMBL" id="JAJOMB010000002">
    <property type="protein sequence ID" value="MCD5310100.1"/>
    <property type="molecule type" value="Genomic_DNA"/>
</dbReference>
<dbReference type="Pfam" id="PF13641">
    <property type="entry name" value="Glyco_tranf_2_3"/>
    <property type="match status" value="1"/>
</dbReference>
<dbReference type="GO" id="GO:0016757">
    <property type="term" value="F:glycosyltransferase activity"/>
    <property type="evidence" value="ECO:0007669"/>
    <property type="project" value="UniProtKB-KW"/>
</dbReference>
<dbReference type="Proteomes" id="UP001138997">
    <property type="component" value="Unassembled WGS sequence"/>
</dbReference>
<dbReference type="AlphaFoldDB" id="A0A9X1N9K9"/>
<name>A0A9X1N9K9_9ACTN</name>
<dbReference type="PANTHER" id="PTHR43646:SF2">
    <property type="entry name" value="GLYCOSYLTRANSFERASE 2-LIKE DOMAIN-CONTAINING PROTEIN"/>
    <property type="match status" value="1"/>
</dbReference>
<sequence>MKPQAFTIVIPAKDEAGLVGDCLDSVLAATAATRRPVAVVLVAHHCSDSTENVARQILSRTRGLTEGMVLRLNDGNVATARSAGAMAGLYLLAAYGIPFEETLLLSTDADSRVPPDWIEGYRPYFGSGSAAVAGMVRVNGWESNHAYQKIVHAGLRSDGHDHVYAANLAVRADAYLDVGGWPEQVPGEDSALLAALRTKGWPVASAPEVVVNTSGRTAPRADGGLGSLLSRLARDERQNALIIPRQVLRSRS</sequence>
<dbReference type="PANTHER" id="PTHR43646">
    <property type="entry name" value="GLYCOSYLTRANSFERASE"/>
    <property type="match status" value="1"/>
</dbReference>
<organism evidence="6 7">
    <name type="scientific">Kineosporia babensis</name>
    <dbReference type="NCBI Taxonomy" id="499548"/>
    <lineage>
        <taxon>Bacteria</taxon>
        <taxon>Bacillati</taxon>
        <taxon>Actinomycetota</taxon>
        <taxon>Actinomycetes</taxon>
        <taxon>Kineosporiales</taxon>
        <taxon>Kineosporiaceae</taxon>
        <taxon>Kineosporia</taxon>
    </lineage>
</organism>
<dbReference type="EC" id="2.4.-.-" evidence="6"/>
<dbReference type="InterPro" id="IPR029044">
    <property type="entry name" value="Nucleotide-diphossugar_trans"/>
</dbReference>
<evidence type="ECO:0000256" key="4">
    <source>
        <dbReference type="ARBA" id="ARBA00022679"/>
    </source>
</evidence>
<reference evidence="6" key="1">
    <citation type="submission" date="2021-11" db="EMBL/GenBank/DDBJ databases">
        <title>Streptomyces corallinus and Kineosporia corallina sp. nov., two new coral-derived marine actinobacteria.</title>
        <authorList>
            <person name="Buangrab K."/>
            <person name="Sutthacheep M."/>
            <person name="Yeemin T."/>
            <person name="Harunari E."/>
            <person name="Igarashi Y."/>
            <person name="Sripreechasak P."/>
            <person name="Kanchanasin P."/>
            <person name="Tanasupawat S."/>
            <person name="Phongsopitanun W."/>
        </authorList>
    </citation>
    <scope>NUCLEOTIDE SEQUENCE</scope>
    <source>
        <strain evidence="6">JCM 31032</strain>
    </source>
</reference>
<dbReference type="SUPFAM" id="SSF53448">
    <property type="entry name" value="Nucleotide-diphospho-sugar transferases"/>
    <property type="match status" value="1"/>
</dbReference>
<keyword evidence="2" id="KW-1003">Cell membrane</keyword>
<keyword evidence="4 6" id="KW-0808">Transferase</keyword>
<gene>
    <name evidence="6" type="ORF">LR394_04280</name>
</gene>
<evidence type="ECO:0000313" key="6">
    <source>
        <dbReference type="EMBL" id="MCD5310100.1"/>
    </source>
</evidence>
<keyword evidence="5" id="KW-0472">Membrane</keyword>
<keyword evidence="3 6" id="KW-0328">Glycosyltransferase</keyword>
<evidence type="ECO:0000256" key="5">
    <source>
        <dbReference type="ARBA" id="ARBA00023136"/>
    </source>
</evidence>
<dbReference type="RefSeq" id="WP_231439028.1">
    <property type="nucleotide sequence ID" value="NZ_JAJOMB010000002.1"/>
</dbReference>
<evidence type="ECO:0000313" key="7">
    <source>
        <dbReference type="Proteomes" id="UP001138997"/>
    </source>
</evidence>
<dbReference type="GO" id="GO:0005886">
    <property type="term" value="C:plasma membrane"/>
    <property type="evidence" value="ECO:0007669"/>
    <property type="project" value="UniProtKB-SubCell"/>
</dbReference>
<dbReference type="Gene3D" id="3.90.550.10">
    <property type="entry name" value="Spore Coat Polysaccharide Biosynthesis Protein SpsA, Chain A"/>
    <property type="match status" value="1"/>
</dbReference>
<evidence type="ECO:0000256" key="2">
    <source>
        <dbReference type="ARBA" id="ARBA00022475"/>
    </source>
</evidence>
<evidence type="ECO:0000256" key="1">
    <source>
        <dbReference type="ARBA" id="ARBA00004236"/>
    </source>
</evidence>
<evidence type="ECO:0000256" key="3">
    <source>
        <dbReference type="ARBA" id="ARBA00022676"/>
    </source>
</evidence>
<comment type="caution">
    <text evidence="6">The sequence shown here is derived from an EMBL/GenBank/DDBJ whole genome shotgun (WGS) entry which is preliminary data.</text>
</comment>
<keyword evidence="7" id="KW-1185">Reference proteome</keyword>